<dbReference type="InterPro" id="IPR055170">
    <property type="entry name" value="GFO_IDH_MocA-like_dom"/>
</dbReference>
<comment type="similarity">
    <text evidence="1">Belongs to the Gfo/Idh/MocA family.</text>
</comment>
<evidence type="ECO:0000313" key="5">
    <source>
        <dbReference type="EMBL" id="GGO06318.1"/>
    </source>
</evidence>
<name>A0ABQ2LAA1_9BACL</name>
<dbReference type="SUPFAM" id="SSF55347">
    <property type="entry name" value="Glyceraldehyde-3-phosphate dehydrogenase-like, C-terminal domain"/>
    <property type="match status" value="1"/>
</dbReference>
<keyword evidence="2" id="KW-0560">Oxidoreductase</keyword>
<comment type="caution">
    <text evidence="5">The sequence shown here is derived from an EMBL/GenBank/DDBJ whole genome shotgun (WGS) entry which is preliminary data.</text>
</comment>
<feature type="domain" description="Gfo/Idh/MocA-like oxidoreductase N-terminal" evidence="3">
    <location>
        <begin position="6"/>
        <end position="122"/>
    </location>
</feature>
<evidence type="ECO:0000259" key="4">
    <source>
        <dbReference type="Pfam" id="PF22725"/>
    </source>
</evidence>
<evidence type="ECO:0000256" key="2">
    <source>
        <dbReference type="ARBA" id="ARBA00023002"/>
    </source>
</evidence>
<dbReference type="RefSeq" id="WP_018977449.1">
    <property type="nucleotide sequence ID" value="NZ_BMLN01000011.1"/>
</dbReference>
<dbReference type="Pfam" id="PF22725">
    <property type="entry name" value="GFO_IDH_MocA_C3"/>
    <property type="match status" value="1"/>
</dbReference>
<dbReference type="InterPro" id="IPR050984">
    <property type="entry name" value="Gfo/Idh/MocA_domain"/>
</dbReference>
<accession>A0ABQ2LAA1</accession>
<feature type="domain" description="GFO/IDH/MocA-like oxidoreductase" evidence="4">
    <location>
        <begin position="133"/>
        <end position="252"/>
    </location>
</feature>
<dbReference type="SUPFAM" id="SSF51735">
    <property type="entry name" value="NAD(P)-binding Rossmann-fold domains"/>
    <property type="match status" value="1"/>
</dbReference>
<gene>
    <name evidence="5" type="primary">socC</name>
    <name evidence="5" type="ORF">GCM10010969_33650</name>
</gene>
<reference evidence="6" key="1">
    <citation type="journal article" date="2019" name="Int. J. Syst. Evol. Microbiol.">
        <title>The Global Catalogue of Microorganisms (GCM) 10K type strain sequencing project: providing services to taxonomists for standard genome sequencing and annotation.</title>
        <authorList>
            <consortium name="The Broad Institute Genomics Platform"/>
            <consortium name="The Broad Institute Genome Sequencing Center for Infectious Disease"/>
            <person name="Wu L."/>
            <person name="Ma J."/>
        </authorList>
    </citation>
    <scope>NUCLEOTIDE SEQUENCE [LARGE SCALE GENOMIC DNA]</scope>
    <source>
        <strain evidence="6">CGMCC 1.6964</strain>
    </source>
</reference>
<dbReference type="Proteomes" id="UP000606653">
    <property type="component" value="Unassembled WGS sequence"/>
</dbReference>
<dbReference type="EMBL" id="BMLN01000011">
    <property type="protein sequence ID" value="GGO06318.1"/>
    <property type="molecule type" value="Genomic_DNA"/>
</dbReference>
<dbReference type="PANTHER" id="PTHR22604">
    <property type="entry name" value="OXIDOREDUCTASES"/>
    <property type="match status" value="1"/>
</dbReference>
<organism evidence="5 6">
    <name type="scientific">Saccharibacillus kuerlensis</name>
    <dbReference type="NCBI Taxonomy" id="459527"/>
    <lineage>
        <taxon>Bacteria</taxon>
        <taxon>Bacillati</taxon>
        <taxon>Bacillota</taxon>
        <taxon>Bacilli</taxon>
        <taxon>Bacillales</taxon>
        <taxon>Paenibacillaceae</taxon>
        <taxon>Saccharibacillus</taxon>
    </lineage>
</organism>
<evidence type="ECO:0000256" key="1">
    <source>
        <dbReference type="ARBA" id="ARBA00010928"/>
    </source>
</evidence>
<evidence type="ECO:0000259" key="3">
    <source>
        <dbReference type="Pfam" id="PF01408"/>
    </source>
</evidence>
<dbReference type="Gene3D" id="3.30.360.10">
    <property type="entry name" value="Dihydrodipicolinate Reductase, domain 2"/>
    <property type="match status" value="1"/>
</dbReference>
<dbReference type="PANTHER" id="PTHR22604:SF105">
    <property type="entry name" value="TRANS-1,2-DIHYDROBENZENE-1,2-DIOL DEHYDROGENASE"/>
    <property type="match status" value="1"/>
</dbReference>
<keyword evidence="6" id="KW-1185">Reference proteome</keyword>
<proteinExistence type="inferred from homology"/>
<dbReference type="Pfam" id="PF01408">
    <property type="entry name" value="GFO_IDH_MocA"/>
    <property type="match status" value="1"/>
</dbReference>
<dbReference type="Gene3D" id="3.40.50.720">
    <property type="entry name" value="NAD(P)-binding Rossmann-like Domain"/>
    <property type="match status" value="1"/>
</dbReference>
<dbReference type="InterPro" id="IPR036291">
    <property type="entry name" value="NAD(P)-bd_dom_sf"/>
</dbReference>
<evidence type="ECO:0000313" key="6">
    <source>
        <dbReference type="Proteomes" id="UP000606653"/>
    </source>
</evidence>
<protein>
    <submittedName>
        <fullName evidence="5">Deoxyfructose oxidoreductase</fullName>
    </submittedName>
</protein>
<dbReference type="InterPro" id="IPR000683">
    <property type="entry name" value="Gfo/Idh/MocA-like_OxRdtase_N"/>
</dbReference>
<sequence length="333" mass="37231">MVRTLKWGIMGTAGIAEGAFIPAVKNSERGAVWAVASRNTDKAREMAERTGAARYYGSYEELLEDSEIDAVYIPLPNHLHKEWTIRAARAGKHVLCEKPAALDAEETAAMLQACTENGVWFAEAFMYRHGQKHRRVQEIIKSGEIGELRSMRGVFNYCTPEDTGNVRFDRSMGGGSIYDIGVYPISAARMIMGSEPLWASAHAFFSPDHDDVDMAASGMLAFAGGVGLSFECGMWSYNRSYFEVTGTKGRIEMPYMFDWRGNPQIIVDTNRERREEKMPCVDHYMLQADAFARAVFGEEPLLFPPDDALRNMRAIDACLKSAREGCRVDIPHT</sequence>